<dbReference type="Pfam" id="PF00364">
    <property type="entry name" value="Biotin_lipoyl"/>
    <property type="match status" value="1"/>
</dbReference>
<evidence type="ECO:0000313" key="3">
    <source>
        <dbReference type="Proteomes" id="UP001212483"/>
    </source>
</evidence>
<dbReference type="InterPro" id="IPR011053">
    <property type="entry name" value="Single_hybrid_motif"/>
</dbReference>
<gene>
    <name evidence="2" type="ORF">PNU22_07065</name>
</gene>
<dbReference type="RefSeq" id="WP_198507013.1">
    <property type="nucleotide sequence ID" value="NZ_JAQMJM010000005.1"/>
</dbReference>
<dbReference type="CDD" id="cd06849">
    <property type="entry name" value="lipoyl_domain"/>
    <property type="match status" value="1"/>
</dbReference>
<dbReference type="GO" id="GO:0045254">
    <property type="term" value="C:pyruvate dehydrogenase complex"/>
    <property type="evidence" value="ECO:0007669"/>
    <property type="project" value="InterPro"/>
</dbReference>
<dbReference type="EMBL" id="JAQMJO010000005">
    <property type="protein sequence ID" value="MDB8606234.1"/>
    <property type="molecule type" value="Genomic_DNA"/>
</dbReference>
<dbReference type="Gene3D" id="2.40.50.100">
    <property type="match status" value="1"/>
</dbReference>
<sequence>MAFEIIMPKLGVDMQEGEIIEWKKQEGDVVNEGDILLEIMSDKTNMELEAEDS</sequence>
<name>A0AB35IUV7_STRSL</name>
<dbReference type="InterPro" id="IPR045257">
    <property type="entry name" value="E2/Pdx1"/>
</dbReference>
<evidence type="ECO:0000313" key="2">
    <source>
        <dbReference type="EMBL" id="MDB8606234.1"/>
    </source>
</evidence>
<dbReference type="PROSITE" id="PS50968">
    <property type="entry name" value="BIOTINYL_LIPOYL"/>
    <property type="match status" value="1"/>
</dbReference>
<organism evidence="2 3">
    <name type="scientific">Streptococcus salivarius</name>
    <dbReference type="NCBI Taxonomy" id="1304"/>
    <lineage>
        <taxon>Bacteria</taxon>
        <taxon>Bacillati</taxon>
        <taxon>Bacillota</taxon>
        <taxon>Bacilli</taxon>
        <taxon>Lactobacillales</taxon>
        <taxon>Streptococcaceae</taxon>
        <taxon>Streptococcus</taxon>
    </lineage>
</organism>
<feature type="domain" description="Lipoyl-binding" evidence="1">
    <location>
        <begin position="2"/>
        <end position="53"/>
    </location>
</feature>
<dbReference type="PANTHER" id="PTHR23151:SF90">
    <property type="entry name" value="DIHYDROLIPOYLLYSINE-RESIDUE ACETYLTRANSFERASE COMPONENT OF PYRUVATE DEHYDROGENASE COMPLEX, MITOCHONDRIAL-RELATED"/>
    <property type="match status" value="1"/>
</dbReference>
<dbReference type="SUPFAM" id="SSF51230">
    <property type="entry name" value="Single hybrid motif"/>
    <property type="match status" value="1"/>
</dbReference>
<evidence type="ECO:0000259" key="1">
    <source>
        <dbReference type="PROSITE" id="PS50968"/>
    </source>
</evidence>
<proteinExistence type="predicted"/>
<protein>
    <submittedName>
        <fullName evidence="2">Biotin/lipoyl-binding protein</fullName>
    </submittedName>
</protein>
<feature type="non-terminal residue" evidence="2">
    <location>
        <position position="53"/>
    </location>
</feature>
<reference evidence="2" key="1">
    <citation type="submission" date="2023-01" db="EMBL/GenBank/DDBJ databases">
        <title>Human gut microbiome strain richness.</title>
        <authorList>
            <person name="Chen-Liaw A."/>
        </authorList>
    </citation>
    <scope>NUCLEOTIDE SEQUENCE</scope>
    <source>
        <strain evidence="2">1001283st1_B9_1001283B150217_161031</strain>
    </source>
</reference>
<dbReference type="AlphaFoldDB" id="A0AB35IUV7"/>
<dbReference type="Proteomes" id="UP001212483">
    <property type="component" value="Unassembled WGS sequence"/>
</dbReference>
<accession>A0AB35IUV7</accession>
<dbReference type="GO" id="GO:0006086">
    <property type="term" value="P:pyruvate decarboxylation to acetyl-CoA"/>
    <property type="evidence" value="ECO:0007669"/>
    <property type="project" value="InterPro"/>
</dbReference>
<dbReference type="InterPro" id="IPR000089">
    <property type="entry name" value="Biotin_lipoyl"/>
</dbReference>
<dbReference type="PANTHER" id="PTHR23151">
    <property type="entry name" value="DIHYDROLIPOAMIDE ACETYL/SUCCINYL-TRANSFERASE-RELATED"/>
    <property type="match status" value="1"/>
</dbReference>
<comment type="caution">
    <text evidence="2">The sequence shown here is derived from an EMBL/GenBank/DDBJ whole genome shotgun (WGS) entry which is preliminary data.</text>
</comment>